<dbReference type="Gene3D" id="3.40.50.300">
    <property type="entry name" value="P-loop containing nucleotide triphosphate hydrolases"/>
    <property type="match status" value="1"/>
</dbReference>
<sequence length="235" mass="25974">MNFKKEGFVNSQARNLAFLQPGNSLISEQYRIIRTNIMFSNVDSDIQSVLFTSEMPGAGKSTTAANVAAAFAQAGKRTVLVDADLRRPTSHYTFGLSNQSGLTTSIVNQLHMEEIIKHTSVENLDLITSGPVPPNPSELLSSIKMTQLLRELKSHYDMIIVDSPPVLAVTDAQILSKHTDGTVIVTDVKNNNVHRLKEAKQLLEKTDSKILGVVLNNVNMKKESKNNYHYYGSDD</sequence>
<dbReference type="EC" id="2.7.10.2" evidence="2"/>
<dbReference type="CDD" id="cd05387">
    <property type="entry name" value="BY-kinase"/>
    <property type="match status" value="1"/>
</dbReference>
<feature type="domain" description="AAA" evidence="9">
    <location>
        <begin position="57"/>
        <end position="195"/>
    </location>
</feature>
<keyword evidence="11" id="KW-1185">Reference proteome</keyword>
<comment type="caution">
    <text evidence="10">The sequence shown here is derived from an EMBL/GenBank/DDBJ whole genome shotgun (WGS) entry which is preliminary data.</text>
</comment>
<evidence type="ECO:0000256" key="6">
    <source>
        <dbReference type="ARBA" id="ARBA00022840"/>
    </source>
</evidence>
<accession>A0ABR9XW89</accession>
<dbReference type="PANTHER" id="PTHR32309">
    <property type="entry name" value="TYROSINE-PROTEIN KINASE"/>
    <property type="match status" value="1"/>
</dbReference>
<evidence type="ECO:0000313" key="10">
    <source>
        <dbReference type="EMBL" id="MBF0753108.1"/>
    </source>
</evidence>
<reference evidence="10 11" key="1">
    <citation type="submission" date="2020-10" db="EMBL/GenBank/DDBJ databases">
        <title>Mouse Oral microbiota.</title>
        <authorList>
            <person name="Joseph S."/>
            <person name="Aduse-Opoku J."/>
        </authorList>
    </citation>
    <scope>NUCLEOTIDE SEQUENCE [LARGE SCALE GENOMIC DNA]</scope>
    <source>
        <strain evidence="10 11">19428wE5_W307</strain>
    </source>
</reference>
<evidence type="ECO:0000256" key="8">
    <source>
        <dbReference type="ARBA" id="ARBA00051245"/>
    </source>
</evidence>
<gene>
    <name evidence="10" type="ORF">IR135_02395</name>
</gene>
<keyword evidence="7" id="KW-0829">Tyrosine-protein kinase</keyword>
<evidence type="ECO:0000259" key="9">
    <source>
        <dbReference type="Pfam" id="PF13614"/>
    </source>
</evidence>
<proteinExistence type="inferred from homology"/>
<dbReference type="InterPro" id="IPR005702">
    <property type="entry name" value="Wzc-like_C"/>
</dbReference>
<dbReference type="NCBIfam" id="TIGR01007">
    <property type="entry name" value="eps_fam"/>
    <property type="match status" value="1"/>
</dbReference>
<evidence type="ECO:0000256" key="7">
    <source>
        <dbReference type="ARBA" id="ARBA00023137"/>
    </source>
</evidence>
<evidence type="ECO:0000313" key="11">
    <source>
        <dbReference type="Proteomes" id="UP000647980"/>
    </source>
</evidence>
<evidence type="ECO:0000256" key="4">
    <source>
        <dbReference type="ARBA" id="ARBA00022741"/>
    </source>
</evidence>
<dbReference type="Proteomes" id="UP000647980">
    <property type="component" value="Unassembled WGS sequence"/>
</dbReference>
<dbReference type="SUPFAM" id="SSF52540">
    <property type="entry name" value="P-loop containing nucleoside triphosphate hydrolases"/>
    <property type="match status" value="1"/>
</dbReference>
<dbReference type="GO" id="GO:0016301">
    <property type="term" value="F:kinase activity"/>
    <property type="evidence" value="ECO:0007669"/>
    <property type="project" value="UniProtKB-KW"/>
</dbReference>
<dbReference type="PANTHER" id="PTHR32309:SF13">
    <property type="entry name" value="FERRIC ENTEROBACTIN TRANSPORT PROTEIN FEPE"/>
    <property type="match status" value="1"/>
</dbReference>
<dbReference type="RefSeq" id="WP_135096412.1">
    <property type="nucleotide sequence ID" value="NZ_JADGLW010000002.1"/>
</dbReference>
<evidence type="ECO:0000256" key="1">
    <source>
        <dbReference type="ARBA" id="ARBA00007316"/>
    </source>
</evidence>
<evidence type="ECO:0000256" key="3">
    <source>
        <dbReference type="ARBA" id="ARBA00022679"/>
    </source>
</evidence>
<name>A0ABR9XW89_9STAP</name>
<dbReference type="InterPro" id="IPR050445">
    <property type="entry name" value="Bact_polysacc_biosynth/exp"/>
</dbReference>
<keyword evidence="3" id="KW-0808">Transferase</keyword>
<keyword evidence="4" id="KW-0547">Nucleotide-binding</keyword>
<keyword evidence="6" id="KW-0067">ATP-binding</keyword>
<comment type="similarity">
    <text evidence="1">Belongs to the CpsD/CapB family.</text>
</comment>
<dbReference type="EMBL" id="JADGLW010000002">
    <property type="protein sequence ID" value="MBF0753108.1"/>
    <property type="molecule type" value="Genomic_DNA"/>
</dbReference>
<evidence type="ECO:0000256" key="5">
    <source>
        <dbReference type="ARBA" id="ARBA00022777"/>
    </source>
</evidence>
<dbReference type="Pfam" id="PF13614">
    <property type="entry name" value="AAA_31"/>
    <property type="match status" value="1"/>
</dbReference>
<protein>
    <recommendedName>
        <fullName evidence="2">non-specific protein-tyrosine kinase</fullName>
        <ecNumber evidence="2">2.7.10.2</ecNumber>
    </recommendedName>
</protein>
<evidence type="ECO:0000256" key="2">
    <source>
        <dbReference type="ARBA" id="ARBA00011903"/>
    </source>
</evidence>
<dbReference type="InterPro" id="IPR027417">
    <property type="entry name" value="P-loop_NTPase"/>
</dbReference>
<dbReference type="InterPro" id="IPR025669">
    <property type="entry name" value="AAA_dom"/>
</dbReference>
<organism evidence="10 11">
    <name type="scientific">Jeotgalicoccus nanhaiensis</name>
    <dbReference type="NCBI Taxonomy" id="568603"/>
    <lineage>
        <taxon>Bacteria</taxon>
        <taxon>Bacillati</taxon>
        <taxon>Bacillota</taxon>
        <taxon>Bacilli</taxon>
        <taxon>Bacillales</taxon>
        <taxon>Staphylococcaceae</taxon>
        <taxon>Jeotgalicoccus</taxon>
    </lineage>
</organism>
<keyword evidence="5 10" id="KW-0418">Kinase</keyword>
<comment type="catalytic activity">
    <reaction evidence="8">
        <text>L-tyrosyl-[protein] + ATP = O-phospho-L-tyrosyl-[protein] + ADP + H(+)</text>
        <dbReference type="Rhea" id="RHEA:10596"/>
        <dbReference type="Rhea" id="RHEA-COMP:10136"/>
        <dbReference type="Rhea" id="RHEA-COMP:20101"/>
        <dbReference type="ChEBI" id="CHEBI:15378"/>
        <dbReference type="ChEBI" id="CHEBI:30616"/>
        <dbReference type="ChEBI" id="CHEBI:46858"/>
        <dbReference type="ChEBI" id="CHEBI:61978"/>
        <dbReference type="ChEBI" id="CHEBI:456216"/>
        <dbReference type="EC" id="2.7.10.2"/>
    </reaction>
</comment>